<keyword evidence="3" id="KW-1185">Reference proteome</keyword>
<sequence length="133" mass="14398">MANTVKAPAMPGTIKAAQFIITLDAAFCLVGLALTLVGFFSTFDSGILPALIYAAGRSALLGWLLSRWSSRRRYLRWAIVAAQLLVIGATVLDSALFSTVTWKAIFGSQLLTWAVIVLLLLPSAGRWFNEPRA</sequence>
<feature type="transmembrane region" description="Helical" evidence="1">
    <location>
        <begin position="20"/>
        <end position="40"/>
    </location>
</feature>
<comment type="caution">
    <text evidence="2">The sequence shown here is derived from an EMBL/GenBank/DDBJ whole genome shotgun (WGS) entry which is preliminary data.</text>
</comment>
<protein>
    <submittedName>
        <fullName evidence="2">Uncharacterized protein</fullName>
    </submittedName>
</protein>
<feature type="transmembrane region" description="Helical" evidence="1">
    <location>
        <begin position="46"/>
        <end position="65"/>
    </location>
</feature>
<name>A0ABR9MAA4_9ACTN</name>
<feature type="transmembrane region" description="Helical" evidence="1">
    <location>
        <begin position="77"/>
        <end position="98"/>
    </location>
</feature>
<dbReference type="EMBL" id="JADBEK010000001">
    <property type="protein sequence ID" value="MBE1589846.1"/>
    <property type="molecule type" value="Genomic_DNA"/>
</dbReference>
<keyword evidence="1" id="KW-1133">Transmembrane helix</keyword>
<keyword evidence="1" id="KW-0472">Membrane</keyword>
<organism evidence="2 3">
    <name type="scientific">Nonomuraea angiospora</name>
    <dbReference type="NCBI Taxonomy" id="46172"/>
    <lineage>
        <taxon>Bacteria</taxon>
        <taxon>Bacillati</taxon>
        <taxon>Actinomycetota</taxon>
        <taxon>Actinomycetes</taxon>
        <taxon>Streptosporangiales</taxon>
        <taxon>Streptosporangiaceae</taxon>
        <taxon>Nonomuraea</taxon>
    </lineage>
</organism>
<dbReference type="Proteomes" id="UP000633509">
    <property type="component" value="Unassembled WGS sequence"/>
</dbReference>
<evidence type="ECO:0000313" key="3">
    <source>
        <dbReference type="Proteomes" id="UP000633509"/>
    </source>
</evidence>
<keyword evidence="1" id="KW-0812">Transmembrane</keyword>
<proteinExistence type="predicted"/>
<evidence type="ECO:0000256" key="1">
    <source>
        <dbReference type="SAM" id="Phobius"/>
    </source>
</evidence>
<accession>A0ABR9MAA4</accession>
<feature type="transmembrane region" description="Helical" evidence="1">
    <location>
        <begin position="110"/>
        <end position="128"/>
    </location>
</feature>
<dbReference type="RefSeq" id="WP_192789821.1">
    <property type="nucleotide sequence ID" value="NZ_JADBEK010000001.1"/>
</dbReference>
<evidence type="ECO:0000313" key="2">
    <source>
        <dbReference type="EMBL" id="MBE1589846.1"/>
    </source>
</evidence>
<gene>
    <name evidence="2" type="ORF">H4W80_008104</name>
</gene>
<reference evidence="2 3" key="1">
    <citation type="submission" date="2020-10" db="EMBL/GenBank/DDBJ databases">
        <title>Sequencing the genomes of 1000 actinobacteria strains.</title>
        <authorList>
            <person name="Klenk H.-P."/>
        </authorList>
    </citation>
    <scope>NUCLEOTIDE SEQUENCE [LARGE SCALE GENOMIC DNA]</scope>
    <source>
        <strain evidence="2 3">DSM 43173</strain>
    </source>
</reference>